<evidence type="ECO:0000259" key="1">
    <source>
        <dbReference type="PROSITE" id="PS50943"/>
    </source>
</evidence>
<dbReference type="SUPFAM" id="SSF47413">
    <property type="entry name" value="lambda repressor-like DNA-binding domains"/>
    <property type="match status" value="1"/>
</dbReference>
<evidence type="ECO:0000313" key="3">
    <source>
        <dbReference type="Proteomes" id="UP000198949"/>
    </source>
</evidence>
<protein>
    <submittedName>
        <fullName evidence="2">Helix-turn-helix</fullName>
    </submittedName>
</protein>
<dbReference type="InterPro" id="IPR043917">
    <property type="entry name" value="DUF5753"/>
</dbReference>
<dbReference type="STRING" id="58114.SAMN05216270_1033"/>
<dbReference type="Pfam" id="PF13560">
    <property type="entry name" value="HTH_31"/>
    <property type="match status" value="1"/>
</dbReference>
<gene>
    <name evidence="2" type="ORF">SAMN05216270_1033</name>
</gene>
<sequence length="267" mass="31109">MPLSTVAEWFYRADVEALTKESDLTYAQIAAVLGVSVRTIQNYVSGETRPKAGMVARLAQICGASEMRTDFLTHVISQLDNGKIVSDLNERNIFIVERAEATAGEFWKWEPWYIPGPLQHQRYHLERLPEQGVSPMQNWQRKHRRYLTLTARRPAPVMRFLMSANALRQIRGWDGAEQQFNHLLEIDQWPNCEIRVLDGLYYGVEHSFEIFRPSGFLKAPPPFVYVETIDQSRHIEEVERVGLYYDRVKRMWSAGQRIGGRLDDWIR</sequence>
<keyword evidence="3" id="KW-1185">Reference proteome</keyword>
<name>A0A1G6TJD4_9ACTN</name>
<dbReference type="Proteomes" id="UP000198949">
    <property type="component" value="Unassembled WGS sequence"/>
</dbReference>
<dbReference type="RefSeq" id="WP_091030297.1">
    <property type="nucleotide sequence ID" value="NZ_FNAD01000003.1"/>
</dbReference>
<dbReference type="EMBL" id="FNAD01000003">
    <property type="protein sequence ID" value="SDD28974.1"/>
    <property type="molecule type" value="Genomic_DNA"/>
</dbReference>
<dbReference type="GO" id="GO:0003677">
    <property type="term" value="F:DNA binding"/>
    <property type="evidence" value="ECO:0007669"/>
    <property type="project" value="InterPro"/>
</dbReference>
<feature type="domain" description="HTH cro/C1-type" evidence="1">
    <location>
        <begin position="15"/>
        <end position="72"/>
    </location>
</feature>
<dbReference type="SMART" id="SM00530">
    <property type="entry name" value="HTH_XRE"/>
    <property type="match status" value="1"/>
</dbReference>
<dbReference type="InterPro" id="IPR001387">
    <property type="entry name" value="Cro/C1-type_HTH"/>
</dbReference>
<dbReference type="PROSITE" id="PS50943">
    <property type="entry name" value="HTH_CROC1"/>
    <property type="match status" value="1"/>
</dbReference>
<organism evidence="2 3">
    <name type="scientific">Glycomyces harbinensis</name>
    <dbReference type="NCBI Taxonomy" id="58114"/>
    <lineage>
        <taxon>Bacteria</taxon>
        <taxon>Bacillati</taxon>
        <taxon>Actinomycetota</taxon>
        <taxon>Actinomycetes</taxon>
        <taxon>Glycomycetales</taxon>
        <taxon>Glycomycetaceae</taxon>
        <taxon>Glycomyces</taxon>
    </lineage>
</organism>
<proteinExistence type="predicted"/>
<evidence type="ECO:0000313" key="2">
    <source>
        <dbReference type="EMBL" id="SDD28974.1"/>
    </source>
</evidence>
<dbReference type="Pfam" id="PF19054">
    <property type="entry name" value="DUF5753"/>
    <property type="match status" value="1"/>
</dbReference>
<dbReference type="AlphaFoldDB" id="A0A1G6TJD4"/>
<dbReference type="Gene3D" id="1.10.260.40">
    <property type="entry name" value="lambda repressor-like DNA-binding domains"/>
    <property type="match status" value="1"/>
</dbReference>
<dbReference type="CDD" id="cd00093">
    <property type="entry name" value="HTH_XRE"/>
    <property type="match status" value="1"/>
</dbReference>
<dbReference type="OrthoDB" id="5178065at2"/>
<dbReference type="InterPro" id="IPR010982">
    <property type="entry name" value="Lambda_DNA-bd_dom_sf"/>
</dbReference>
<accession>A0A1G6TJD4</accession>
<reference evidence="3" key="1">
    <citation type="submission" date="2016-10" db="EMBL/GenBank/DDBJ databases">
        <authorList>
            <person name="Varghese N."/>
            <person name="Submissions S."/>
        </authorList>
    </citation>
    <scope>NUCLEOTIDE SEQUENCE [LARGE SCALE GENOMIC DNA]</scope>
    <source>
        <strain evidence="3">CGMCC 4.3516</strain>
    </source>
</reference>